<accession>A0ACC0V9D9</accession>
<evidence type="ECO:0000313" key="2">
    <source>
        <dbReference type="Proteomes" id="UP001163324"/>
    </source>
</evidence>
<keyword evidence="2" id="KW-1185">Reference proteome</keyword>
<protein>
    <submittedName>
        <fullName evidence="1">Uncharacterized protein</fullName>
    </submittedName>
</protein>
<dbReference type="Proteomes" id="UP001163324">
    <property type="component" value="Chromosome 2"/>
</dbReference>
<dbReference type="EMBL" id="CM047941">
    <property type="protein sequence ID" value="KAI9903101.1"/>
    <property type="molecule type" value="Genomic_DNA"/>
</dbReference>
<gene>
    <name evidence="1" type="ORF">N3K66_002453</name>
</gene>
<organism evidence="1 2">
    <name type="scientific">Trichothecium roseum</name>
    <dbReference type="NCBI Taxonomy" id="47278"/>
    <lineage>
        <taxon>Eukaryota</taxon>
        <taxon>Fungi</taxon>
        <taxon>Dikarya</taxon>
        <taxon>Ascomycota</taxon>
        <taxon>Pezizomycotina</taxon>
        <taxon>Sordariomycetes</taxon>
        <taxon>Hypocreomycetidae</taxon>
        <taxon>Hypocreales</taxon>
        <taxon>Hypocreales incertae sedis</taxon>
        <taxon>Trichothecium</taxon>
    </lineage>
</organism>
<name>A0ACC0V9D9_9HYPO</name>
<sequence>MGLVYKGGRTVGPSILTYLTHKQHIYTLSQQSRFIHLSENSPKYGPLVRLWGFDKSQLPKEGATGEELKPLLTSLLLEALPFIAGIPAGQTAAAGSDWKPRGIKTYPHSTAPVDIYERVVAAQDLQDVAGRNGRRLPQLGGQGAGKVPAEHWFMRRSTHEDEAADGTASWAEWVRSFKDEHAEAEKRFTPTVVGTEVLREWDCAGVEVEVEVEALPDGQQSSSSSSSSWSDWTLKLEQSTHKMPAPLKPRLFPVLQATASRAGRRELLVVQVAYRDLDLEARGAKDHVRASYTSVERLREVDGGRSVEWVMATASDAKGLLPAWVQRPAMPGAVAKDVDMFLEWAARQRQEGTRGTDQEALVSGAVAVDEENSSNGGDVDKQGQDKGP</sequence>
<comment type="caution">
    <text evidence="1">The sequence shown here is derived from an EMBL/GenBank/DDBJ whole genome shotgun (WGS) entry which is preliminary data.</text>
</comment>
<evidence type="ECO:0000313" key="1">
    <source>
        <dbReference type="EMBL" id="KAI9903101.1"/>
    </source>
</evidence>
<proteinExistence type="predicted"/>
<reference evidence="1" key="1">
    <citation type="submission" date="2022-10" db="EMBL/GenBank/DDBJ databases">
        <title>Complete Genome of Trichothecium roseum strain YXFP-22015, a Plant Pathogen Isolated from Citrus.</title>
        <authorList>
            <person name="Wang Y."/>
            <person name="Zhu L."/>
        </authorList>
    </citation>
    <scope>NUCLEOTIDE SEQUENCE</scope>
    <source>
        <strain evidence="1">YXFP-22015</strain>
    </source>
</reference>